<dbReference type="RefSeq" id="WP_088855624.1">
    <property type="nucleotide sequence ID" value="NZ_CP015103.1"/>
</dbReference>
<reference evidence="1 2" key="1">
    <citation type="submission" date="2016-04" db="EMBL/GenBank/DDBJ databases">
        <title>Complete genome sequence of Thermococcus siculi type strain RG-20.</title>
        <authorList>
            <person name="Oger P.M."/>
        </authorList>
    </citation>
    <scope>NUCLEOTIDE SEQUENCE [LARGE SCALE GENOMIC DNA]</scope>
    <source>
        <strain evidence="1 2">RG-20</strain>
    </source>
</reference>
<dbReference type="OrthoDB" id="97403at2157"/>
<dbReference type="InterPro" id="IPR025354">
    <property type="entry name" value="DUF4258"/>
</dbReference>
<evidence type="ECO:0008006" key="3">
    <source>
        <dbReference type="Google" id="ProtNLM"/>
    </source>
</evidence>
<dbReference type="AlphaFoldDB" id="A0A2Z2ML72"/>
<dbReference type="Proteomes" id="UP000250125">
    <property type="component" value="Chromosome"/>
</dbReference>
<dbReference type="EMBL" id="CP015103">
    <property type="protein sequence ID" value="ASJ08385.1"/>
    <property type="molecule type" value="Genomic_DNA"/>
</dbReference>
<dbReference type="KEGG" id="tsl:A3L11_03720"/>
<protein>
    <recommendedName>
        <fullName evidence="3">DUF4258 domain-containing protein</fullName>
    </recommendedName>
</protein>
<evidence type="ECO:0000313" key="2">
    <source>
        <dbReference type="Proteomes" id="UP000250125"/>
    </source>
</evidence>
<organism evidence="1 2">
    <name type="scientific">Thermococcus siculi</name>
    <dbReference type="NCBI Taxonomy" id="72803"/>
    <lineage>
        <taxon>Archaea</taxon>
        <taxon>Methanobacteriati</taxon>
        <taxon>Methanobacteriota</taxon>
        <taxon>Thermococci</taxon>
        <taxon>Thermococcales</taxon>
        <taxon>Thermococcaceae</taxon>
        <taxon>Thermococcus</taxon>
    </lineage>
</organism>
<name>A0A2Z2ML72_9EURY</name>
<dbReference type="GeneID" id="33317317"/>
<proteinExistence type="predicted"/>
<accession>A0A2Z2ML72</accession>
<keyword evidence="2" id="KW-1185">Reference proteome</keyword>
<gene>
    <name evidence="1" type="ORF">A3L11_03720</name>
</gene>
<evidence type="ECO:0000313" key="1">
    <source>
        <dbReference type="EMBL" id="ASJ08385.1"/>
    </source>
</evidence>
<dbReference type="Pfam" id="PF14076">
    <property type="entry name" value="DUF4258"/>
    <property type="match status" value="1"/>
</dbReference>
<sequence length="94" mass="10861">METALTEHARMRLEERGISLDEVIHVVKSPARKFYDLKTSHLVAVGPRDTEGQWLIIAYEESEDKIEIVTVIATSKSLDKIIQNRLSSRRWIEI</sequence>